<dbReference type="Gene3D" id="3.40.50.1110">
    <property type="entry name" value="SGNH hydrolase"/>
    <property type="match status" value="1"/>
</dbReference>
<dbReference type="GO" id="GO:0004622">
    <property type="term" value="F:phosphatidylcholine lysophospholipase activity"/>
    <property type="evidence" value="ECO:0007669"/>
    <property type="project" value="TreeGrafter"/>
</dbReference>
<keyword evidence="1" id="KW-0732">Signal</keyword>
<dbReference type="EC" id="3.1.1.2" evidence="3"/>
<sequence length="238" mass="24825">MIRRVMTIALAGLLAACGANGGEGDGADTPAAREVSAQAGADAGEQAVSGEEVVILAFGDSLFAGYGLQDSEGYPEQLQATLRGQGINARVIDAGVSGDTTGAGAQRIAFVLDNQPAKPNLALVGLGGNDLLRGLPVDGARTNLEKILLELQDRGIPVLLFGMRAPPNAGPDYVEAFDGLYPQLAEKYGAALIPFWLEPVYDQPQLMQADRIHPTARGIEALVAYTEDDVREALPAAD</sequence>
<keyword evidence="3" id="KW-0378">Hydrolase</keyword>
<dbReference type="PANTHER" id="PTHR30383:SF24">
    <property type="entry name" value="THIOESTERASE 1_PROTEASE 1_LYSOPHOSPHOLIPASE L1"/>
    <property type="match status" value="1"/>
</dbReference>
<dbReference type="InterPro" id="IPR013830">
    <property type="entry name" value="SGNH_hydro"/>
</dbReference>
<dbReference type="OrthoDB" id="9786188at2"/>
<organism evidence="3 4">
    <name type="scientific">Paraurantiacibacter namhicola</name>
    <dbReference type="NCBI Taxonomy" id="645517"/>
    <lineage>
        <taxon>Bacteria</taxon>
        <taxon>Pseudomonadati</taxon>
        <taxon>Pseudomonadota</taxon>
        <taxon>Alphaproteobacteria</taxon>
        <taxon>Sphingomonadales</taxon>
        <taxon>Erythrobacteraceae</taxon>
        <taxon>Paraurantiacibacter</taxon>
    </lineage>
</organism>
<dbReference type="GO" id="GO:0004064">
    <property type="term" value="F:arylesterase activity"/>
    <property type="evidence" value="ECO:0007669"/>
    <property type="project" value="UniProtKB-EC"/>
</dbReference>
<name>A0A1C7DAR2_9SPHN</name>
<accession>A0A1C7DAR2</accession>
<reference evidence="3 4" key="1">
    <citation type="submission" date="2016-07" db="EMBL/GenBank/DDBJ databases">
        <title>Complete genome sequence of Altererythrobacter namhicola JCM 16345T, containing esterase-encoding genes.</title>
        <authorList>
            <person name="Cheng H."/>
            <person name="Wu Y.-H."/>
            <person name="Jian S.-L."/>
            <person name="Huo Y.-Y."/>
            <person name="Wang C.-S."/>
            <person name="Xu X.-W."/>
        </authorList>
    </citation>
    <scope>NUCLEOTIDE SEQUENCE [LARGE SCALE GENOMIC DNA]</scope>
    <source>
        <strain evidence="3 4">JCM 16345</strain>
    </source>
</reference>
<dbReference type="InterPro" id="IPR036514">
    <property type="entry name" value="SGNH_hydro_sf"/>
</dbReference>
<dbReference type="InterPro" id="IPR051532">
    <property type="entry name" value="Ester_Hydrolysis_Enzymes"/>
</dbReference>
<evidence type="ECO:0000259" key="2">
    <source>
        <dbReference type="Pfam" id="PF13472"/>
    </source>
</evidence>
<feature type="chain" id="PRO_5008884515" evidence="1">
    <location>
        <begin position="22"/>
        <end position="238"/>
    </location>
</feature>
<gene>
    <name evidence="3" type="ORF">A6F65_02223</name>
</gene>
<dbReference type="EMBL" id="CP016545">
    <property type="protein sequence ID" value="ANU08507.1"/>
    <property type="molecule type" value="Genomic_DNA"/>
</dbReference>
<evidence type="ECO:0000313" key="3">
    <source>
        <dbReference type="EMBL" id="ANU08507.1"/>
    </source>
</evidence>
<evidence type="ECO:0000313" key="4">
    <source>
        <dbReference type="Proteomes" id="UP000092698"/>
    </source>
</evidence>
<dbReference type="CDD" id="cd01822">
    <property type="entry name" value="Lysophospholipase_L1_like"/>
    <property type="match status" value="1"/>
</dbReference>
<dbReference type="PATRIC" id="fig|645517.4.peg.2205"/>
<dbReference type="AlphaFoldDB" id="A0A1C7DAR2"/>
<evidence type="ECO:0000256" key="1">
    <source>
        <dbReference type="SAM" id="SignalP"/>
    </source>
</evidence>
<feature type="domain" description="SGNH hydrolase-type esterase" evidence="2">
    <location>
        <begin position="57"/>
        <end position="218"/>
    </location>
</feature>
<dbReference type="STRING" id="645517.A6F65_02223"/>
<feature type="signal peptide" evidence="1">
    <location>
        <begin position="1"/>
        <end position="21"/>
    </location>
</feature>
<dbReference type="Pfam" id="PF13472">
    <property type="entry name" value="Lipase_GDSL_2"/>
    <property type="match status" value="1"/>
</dbReference>
<dbReference type="Proteomes" id="UP000092698">
    <property type="component" value="Chromosome"/>
</dbReference>
<proteinExistence type="predicted"/>
<dbReference type="PANTHER" id="PTHR30383">
    <property type="entry name" value="THIOESTERASE 1/PROTEASE 1/LYSOPHOSPHOLIPASE L1"/>
    <property type="match status" value="1"/>
</dbReference>
<dbReference type="PROSITE" id="PS51257">
    <property type="entry name" value="PROKAR_LIPOPROTEIN"/>
    <property type="match status" value="1"/>
</dbReference>
<dbReference type="KEGG" id="anh:A6F65_02223"/>
<protein>
    <submittedName>
        <fullName evidence="3">Arylesterase</fullName>
        <ecNumber evidence="3">3.1.1.2</ecNumber>
    </submittedName>
</protein>
<dbReference type="SUPFAM" id="SSF52266">
    <property type="entry name" value="SGNH hydrolase"/>
    <property type="match status" value="1"/>
</dbReference>
<keyword evidence="4" id="KW-1185">Reference proteome</keyword>